<dbReference type="EMBL" id="LSRQ01006442">
    <property type="protein sequence ID" value="OAY66172.1"/>
    <property type="molecule type" value="Genomic_DNA"/>
</dbReference>
<feature type="domain" description="DUF6469" evidence="3">
    <location>
        <begin position="88"/>
        <end position="217"/>
    </location>
</feature>
<dbReference type="Pfam" id="PF13086">
    <property type="entry name" value="AAA_11"/>
    <property type="match status" value="1"/>
</dbReference>
<dbReference type="PANTHER" id="PTHR10887:SF515">
    <property type="entry name" value="P-LOOP CONTAINING NUCLEOSIDE TRIPHOSPHATE HYDROLASES SUPERFAMILY PROTEIN"/>
    <property type="match status" value="1"/>
</dbReference>
<dbReference type="SUPFAM" id="SSF52540">
    <property type="entry name" value="P-loop containing nucleoside triphosphate hydrolases"/>
    <property type="match status" value="1"/>
</dbReference>
<accession>A0A199UMU8</accession>
<protein>
    <submittedName>
        <fullName evidence="4">Helicase SEN1</fullName>
    </submittedName>
</protein>
<evidence type="ECO:0000259" key="3">
    <source>
        <dbReference type="Pfam" id="PF20073"/>
    </source>
</evidence>
<feature type="domain" description="DNA2/NAM7 helicase-like C-terminal" evidence="2">
    <location>
        <begin position="665"/>
        <end position="767"/>
    </location>
</feature>
<dbReference type="Pfam" id="PF20073">
    <property type="entry name" value="DUF6469"/>
    <property type="match status" value="1"/>
</dbReference>
<dbReference type="InterPro" id="IPR027417">
    <property type="entry name" value="P-loop_NTPase"/>
</dbReference>
<dbReference type="Proteomes" id="UP000092600">
    <property type="component" value="Unassembled WGS sequence"/>
</dbReference>
<feature type="domain" description="DNA2/NAM7 helicase helicase" evidence="1">
    <location>
        <begin position="294"/>
        <end position="657"/>
    </location>
</feature>
<comment type="caution">
    <text evidence="4">The sequence shown here is derived from an EMBL/GenBank/DDBJ whole genome shotgun (WGS) entry which is preliminary data.</text>
</comment>
<dbReference type="InterPro" id="IPR041679">
    <property type="entry name" value="DNA2/NAM7-like_C"/>
</dbReference>
<keyword evidence="4" id="KW-0067">ATP-binding</keyword>
<gene>
    <name evidence="4" type="ORF">ACMD2_16337</name>
</gene>
<keyword evidence="4" id="KW-0378">Hydrolase</keyword>
<dbReference type="InterPro" id="IPR045529">
    <property type="entry name" value="DUF6469"/>
</dbReference>
<sequence>MRKMIIDSVSDSEGSVSEQKSKRTSLVGLIFSWSLNDVFNNNLFKDKVRKIPKTFTSLEDYLSSYTFPLIEETRADMCSALESFAHAPFVQVISMEDSMPIKLTYRVVVADSTQSTSNPGRAETYTPKDADIFVLSEFKPKHLSELTRNQSSYVIASVLSAGENDTLPPNHMIIKASRSVVVEKDRETKRLKKPLFAVFLMNMTTSTRIWKSLHLESTLERNTSIIEMVFRYRSAVWFSFLAYRYNNTSKNIQQFFTPIKKMDAGGRNKSSSSVVRRSFEDFAIADTDLHNFGLNESQLNAAQACISSRQNRDVSINLIWGPPGTGKTKTISALLWTMLAKKCRTLACAPTNTAVVEVASRLLRQFRESSGSRSCRVGDMVLFGNKDRMKINDDLSDVFLERRVQRLLTCFVPLTGWKHCLDSMADLLENAVSQYQRYLTAKEDKKEQTIKMTFTEYVVSMYNRRATNLRECINILSADLPTASTSLENFKHMNQVLELLKIIRRRLLYSEDTDKGKLEVIFECTTEVECPSIVSFTDLLCFMEGNQESTLKLQVARCFCLQKLKFLSKNLNLPNIYDRRSIEDFILQRANTVLCTACSSFRLQNVKMEGDPLELLVVDEAGQLKECESLIPLQIKGIKHAIFIGDEYQLPALVKSEISDKADFGRSLFERLSSLGHEKQLLSVQYRMHPSISKFPNSNFYNSKISDGPNVLSKEYDRKYLPDQMYGAYSFINIEHGKEGKDKYGRSLKNMIEVAVVVQILKKLFKGAFPAVYCIFHKHRGINIQFSDIYHASLSNQ</sequence>
<dbReference type="Gene3D" id="3.40.50.300">
    <property type="entry name" value="P-loop containing nucleotide triphosphate hydrolases"/>
    <property type="match status" value="2"/>
</dbReference>
<proteinExistence type="predicted"/>
<evidence type="ECO:0000313" key="5">
    <source>
        <dbReference type="Proteomes" id="UP000092600"/>
    </source>
</evidence>
<dbReference type="InterPro" id="IPR045055">
    <property type="entry name" value="DNA2/NAM7-like"/>
</dbReference>
<dbReference type="InterPro" id="IPR041677">
    <property type="entry name" value="DNA2/NAM7_AAA_11"/>
</dbReference>
<reference evidence="4 5" key="1">
    <citation type="journal article" date="2016" name="DNA Res.">
        <title>The draft genome of MD-2 pineapple using hybrid error correction of long reads.</title>
        <authorList>
            <person name="Redwan R.M."/>
            <person name="Saidin A."/>
            <person name="Kumar S.V."/>
        </authorList>
    </citation>
    <scope>NUCLEOTIDE SEQUENCE [LARGE SCALE GENOMIC DNA]</scope>
    <source>
        <strain evidence="5">cv. MD2</strain>
        <tissue evidence="4">Leaf</tissue>
    </source>
</reference>
<keyword evidence="4" id="KW-0547">Nucleotide-binding</keyword>
<evidence type="ECO:0000259" key="1">
    <source>
        <dbReference type="Pfam" id="PF13086"/>
    </source>
</evidence>
<evidence type="ECO:0000259" key="2">
    <source>
        <dbReference type="Pfam" id="PF13087"/>
    </source>
</evidence>
<dbReference type="GO" id="GO:0004386">
    <property type="term" value="F:helicase activity"/>
    <property type="evidence" value="ECO:0007669"/>
    <property type="project" value="UniProtKB-KW"/>
</dbReference>
<dbReference type="AlphaFoldDB" id="A0A199UMU8"/>
<name>A0A199UMU8_ANACO</name>
<dbReference type="Pfam" id="PF13087">
    <property type="entry name" value="AAA_12"/>
    <property type="match status" value="1"/>
</dbReference>
<dbReference type="STRING" id="4615.A0A199UMU8"/>
<dbReference type="PANTHER" id="PTHR10887">
    <property type="entry name" value="DNA2/NAM7 HELICASE FAMILY"/>
    <property type="match status" value="1"/>
</dbReference>
<feature type="non-terminal residue" evidence="4">
    <location>
        <position position="797"/>
    </location>
</feature>
<organism evidence="4 5">
    <name type="scientific">Ananas comosus</name>
    <name type="common">Pineapple</name>
    <name type="synonym">Ananas ananas</name>
    <dbReference type="NCBI Taxonomy" id="4615"/>
    <lineage>
        <taxon>Eukaryota</taxon>
        <taxon>Viridiplantae</taxon>
        <taxon>Streptophyta</taxon>
        <taxon>Embryophyta</taxon>
        <taxon>Tracheophyta</taxon>
        <taxon>Spermatophyta</taxon>
        <taxon>Magnoliopsida</taxon>
        <taxon>Liliopsida</taxon>
        <taxon>Poales</taxon>
        <taxon>Bromeliaceae</taxon>
        <taxon>Bromelioideae</taxon>
        <taxon>Ananas</taxon>
    </lineage>
</organism>
<evidence type="ECO:0000313" key="4">
    <source>
        <dbReference type="EMBL" id="OAY66172.1"/>
    </source>
</evidence>
<keyword evidence="4" id="KW-0347">Helicase</keyword>